<dbReference type="Gene3D" id="3.40.50.970">
    <property type="match status" value="1"/>
</dbReference>
<evidence type="ECO:0000313" key="3">
    <source>
        <dbReference type="EMBL" id="GAG38435.1"/>
    </source>
</evidence>
<proteinExistence type="inferred from homology"/>
<feature type="non-terminal residue" evidence="3">
    <location>
        <position position="125"/>
    </location>
</feature>
<comment type="similarity">
    <text evidence="1">Belongs to the TPP enzyme family.</text>
</comment>
<dbReference type="InterPro" id="IPR029061">
    <property type="entry name" value="THDP-binding"/>
</dbReference>
<organism evidence="3">
    <name type="scientific">marine sediment metagenome</name>
    <dbReference type="NCBI Taxonomy" id="412755"/>
    <lineage>
        <taxon>unclassified sequences</taxon>
        <taxon>metagenomes</taxon>
        <taxon>ecological metagenomes</taxon>
    </lineage>
</organism>
<dbReference type="CDD" id="cd07035">
    <property type="entry name" value="TPP_PYR_POX_like"/>
    <property type="match status" value="1"/>
</dbReference>
<dbReference type="InterPro" id="IPR012001">
    <property type="entry name" value="Thiamin_PyroP_enz_TPP-bd_dom"/>
</dbReference>
<dbReference type="PANTHER" id="PTHR18968">
    <property type="entry name" value="THIAMINE PYROPHOSPHATE ENZYMES"/>
    <property type="match status" value="1"/>
</dbReference>
<comment type="caution">
    <text evidence="3">The sequence shown here is derived from an EMBL/GenBank/DDBJ whole genome shotgun (WGS) entry which is preliminary data.</text>
</comment>
<dbReference type="GO" id="GO:0050660">
    <property type="term" value="F:flavin adenine dinucleotide binding"/>
    <property type="evidence" value="ECO:0007669"/>
    <property type="project" value="TreeGrafter"/>
</dbReference>
<gene>
    <name evidence="3" type="ORF">S01H1_74632</name>
</gene>
<dbReference type="SUPFAM" id="SSF52518">
    <property type="entry name" value="Thiamin diphosphate-binding fold (THDP-binding)"/>
    <property type="match status" value="1"/>
</dbReference>
<reference evidence="3" key="1">
    <citation type="journal article" date="2014" name="Front. Microbiol.">
        <title>High frequency of phylogenetically diverse reductive dehalogenase-homologous genes in deep subseafloor sedimentary metagenomes.</title>
        <authorList>
            <person name="Kawai M."/>
            <person name="Futagami T."/>
            <person name="Toyoda A."/>
            <person name="Takaki Y."/>
            <person name="Nishi S."/>
            <person name="Hori S."/>
            <person name="Arai W."/>
            <person name="Tsubouchi T."/>
            <person name="Morono Y."/>
            <person name="Uchiyama I."/>
            <person name="Ito T."/>
            <person name="Fujiyama A."/>
            <person name="Inagaki F."/>
            <person name="Takami H."/>
        </authorList>
    </citation>
    <scope>NUCLEOTIDE SEQUENCE</scope>
    <source>
        <strain evidence="3">Expedition CK06-06</strain>
    </source>
</reference>
<dbReference type="Pfam" id="PF02776">
    <property type="entry name" value="TPP_enzyme_N"/>
    <property type="match status" value="1"/>
</dbReference>
<evidence type="ECO:0000259" key="2">
    <source>
        <dbReference type="Pfam" id="PF02776"/>
    </source>
</evidence>
<dbReference type="GO" id="GO:0005948">
    <property type="term" value="C:acetolactate synthase complex"/>
    <property type="evidence" value="ECO:0007669"/>
    <property type="project" value="TreeGrafter"/>
</dbReference>
<evidence type="ECO:0000256" key="1">
    <source>
        <dbReference type="ARBA" id="ARBA00007812"/>
    </source>
</evidence>
<dbReference type="AlphaFoldDB" id="X0X5W2"/>
<dbReference type="EMBL" id="BARS01049943">
    <property type="protein sequence ID" value="GAG38435.1"/>
    <property type="molecule type" value="Genomic_DNA"/>
</dbReference>
<dbReference type="InterPro" id="IPR045229">
    <property type="entry name" value="TPP_enz"/>
</dbReference>
<feature type="domain" description="Thiamine pyrophosphate enzyme N-terminal TPP-binding" evidence="2">
    <location>
        <begin position="1"/>
        <end position="104"/>
    </location>
</feature>
<sequence length="125" mass="13935">MKANKAIAKILKKEGVEFFFFFPGNPYPEPLAEEDIRSIHFRNEHIAIQVADGYSRSTMGKKIGICGTQAGPGVQVAYPGIHSAFVDNSPILLLPTAEDSHRISTEPYYDIRVELRGITKWAETI</sequence>
<accession>X0X5W2</accession>
<dbReference type="GO" id="GO:0009097">
    <property type="term" value="P:isoleucine biosynthetic process"/>
    <property type="evidence" value="ECO:0007669"/>
    <property type="project" value="TreeGrafter"/>
</dbReference>
<dbReference type="GO" id="GO:0003984">
    <property type="term" value="F:acetolactate synthase activity"/>
    <property type="evidence" value="ECO:0007669"/>
    <property type="project" value="TreeGrafter"/>
</dbReference>
<name>X0X5W2_9ZZZZ</name>
<dbReference type="GO" id="GO:0009099">
    <property type="term" value="P:L-valine biosynthetic process"/>
    <property type="evidence" value="ECO:0007669"/>
    <property type="project" value="TreeGrafter"/>
</dbReference>
<dbReference type="GO" id="GO:0030976">
    <property type="term" value="F:thiamine pyrophosphate binding"/>
    <property type="evidence" value="ECO:0007669"/>
    <property type="project" value="InterPro"/>
</dbReference>
<protein>
    <recommendedName>
        <fullName evidence="2">Thiamine pyrophosphate enzyme N-terminal TPP-binding domain-containing protein</fullName>
    </recommendedName>
</protein>
<dbReference type="PANTHER" id="PTHR18968:SF13">
    <property type="entry name" value="ACETOLACTATE SYNTHASE CATALYTIC SUBUNIT, MITOCHONDRIAL"/>
    <property type="match status" value="1"/>
</dbReference>